<proteinExistence type="inferred from homology"/>
<dbReference type="AlphaFoldDB" id="A0A7X2P8Y8"/>
<evidence type="ECO:0000256" key="1">
    <source>
        <dbReference type="ARBA" id="ARBA00004651"/>
    </source>
</evidence>
<keyword evidence="4 7" id="KW-0812">Transmembrane</keyword>
<accession>A0A7X2P8Y8</accession>
<dbReference type="EMBL" id="VUMV01000006">
    <property type="protein sequence ID" value="MST82428.1"/>
    <property type="molecule type" value="Genomic_DNA"/>
</dbReference>
<feature type="transmembrane region" description="Helical" evidence="7">
    <location>
        <begin position="289"/>
        <end position="309"/>
    </location>
</feature>
<dbReference type="Pfam" id="PF00892">
    <property type="entry name" value="EamA"/>
    <property type="match status" value="2"/>
</dbReference>
<dbReference type="RefSeq" id="WP_154458341.1">
    <property type="nucleotide sequence ID" value="NZ_VUMV01000006.1"/>
</dbReference>
<dbReference type="GO" id="GO:0005886">
    <property type="term" value="C:plasma membrane"/>
    <property type="evidence" value="ECO:0007669"/>
    <property type="project" value="UniProtKB-SubCell"/>
</dbReference>
<feature type="transmembrane region" description="Helical" evidence="7">
    <location>
        <begin position="12"/>
        <end position="34"/>
    </location>
</feature>
<dbReference type="InterPro" id="IPR000620">
    <property type="entry name" value="EamA_dom"/>
</dbReference>
<gene>
    <name evidence="9" type="ORF">FYJ60_08885</name>
</gene>
<comment type="caution">
    <text evidence="9">The sequence shown here is derived from an EMBL/GenBank/DDBJ whole genome shotgun (WGS) entry which is preliminary data.</text>
</comment>
<evidence type="ECO:0000256" key="5">
    <source>
        <dbReference type="ARBA" id="ARBA00022989"/>
    </source>
</evidence>
<evidence type="ECO:0000259" key="8">
    <source>
        <dbReference type="Pfam" id="PF00892"/>
    </source>
</evidence>
<feature type="domain" description="EamA" evidence="8">
    <location>
        <begin position="19"/>
        <end position="159"/>
    </location>
</feature>
<keyword evidence="10" id="KW-1185">Reference proteome</keyword>
<protein>
    <submittedName>
        <fullName evidence="9">DMT family transporter</fullName>
    </submittedName>
</protein>
<comment type="subcellular location">
    <subcellularLocation>
        <location evidence="1">Cell membrane</location>
        <topology evidence="1">Multi-pass membrane protein</topology>
    </subcellularLocation>
</comment>
<evidence type="ECO:0000256" key="4">
    <source>
        <dbReference type="ARBA" id="ARBA00022692"/>
    </source>
</evidence>
<reference evidence="9 10" key="1">
    <citation type="submission" date="2019-08" db="EMBL/GenBank/DDBJ databases">
        <title>In-depth cultivation of the pig gut microbiome towards novel bacterial diversity and tailored functional studies.</title>
        <authorList>
            <person name="Wylensek D."/>
            <person name="Hitch T.C.A."/>
            <person name="Clavel T."/>
        </authorList>
    </citation>
    <scope>NUCLEOTIDE SEQUENCE [LARGE SCALE GENOMIC DNA]</scope>
    <source>
        <strain evidence="9 10">Oil+RF-744-WCA-WT-13</strain>
    </source>
</reference>
<feature type="transmembrane region" description="Helical" evidence="7">
    <location>
        <begin position="118"/>
        <end position="138"/>
    </location>
</feature>
<keyword evidence="6 7" id="KW-0472">Membrane</keyword>
<dbReference type="Proteomes" id="UP000466864">
    <property type="component" value="Unassembled WGS sequence"/>
</dbReference>
<feature type="transmembrane region" description="Helical" evidence="7">
    <location>
        <begin position="234"/>
        <end position="252"/>
    </location>
</feature>
<evidence type="ECO:0000313" key="9">
    <source>
        <dbReference type="EMBL" id="MST82428.1"/>
    </source>
</evidence>
<feature type="domain" description="EamA" evidence="8">
    <location>
        <begin position="173"/>
        <end position="308"/>
    </location>
</feature>
<evidence type="ECO:0000256" key="3">
    <source>
        <dbReference type="ARBA" id="ARBA00022475"/>
    </source>
</evidence>
<feature type="transmembrane region" description="Helical" evidence="7">
    <location>
        <begin position="150"/>
        <end position="170"/>
    </location>
</feature>
<evidence type="ECO:0000256" key="7">
    <source>
        <dbReference type="SAM" id="Phobius"/>
    </source>
</evidence>
<feature type="transmembrane region" description="Helical" evidence="7">
    <location>
        <begin position="264"/>
        <end position="283"/>
    </location>
</feature>
<dbReference type="PANTHER" id="PTHR32322">
    <property type="entry name" value="INNER MEMBRANE TRANSPORTER"/>
    <property type="match status" value="1"/>
</dbReference>
<dbReference type="SUPFAM" id="SSF103481">
    <property type="entry name" value="Multidrug resistance efflux transporter EmrE"/>
    <property type="match status" value="2"/>
</dbReference>
<dbReference type="InterPro" id="IPR037185">
    <property type="entry name" value="EmrE-like"/>
</dbReference>
<dbReference type="PANTHER" id="PTHR32322:SF18">
    <property type="entry name" value="S-ADENOSYLMETHIONINE_S-ADENOSYLHOMOCYSTEINE TRANSPORTER"/>
    <property type="match status" value="1"/>
</dbReference>
<evidence type="ECO:0000313" key="10">
    <source>
        <dbReference type="Proteomes" id="UP000466864"/>
    </source>
</evidence>
<feature type="transmembrane region" description="Helical" evidence="7">
    <location>
        <begin position="54"/>
        <end position="75"/>
    </location>
</feature>
<comment type="similarity">
    <text evidence="2">Belongs to the EamA transporter family.</text>
</comment>
<feature type="transmembrane region" description="Helical" evidence="7">
    <location>
        <begin position="204"/>
        <end position="222"/>
    </location>
</feature>
<keyword evidence="3" id="KW-1003">Cell membrane</keyword>
<sequence>MQKENAEQYKIWSRPGIVCLTAVFCNFLWGSAFPCIKAGYQLFQISGTDAAGRILFAGVRFALAGVLVILAGSLIKRRFLHPVRSSVRPVLVLMFFQTILQYVLFYSGLARASGVSSAIIESSNIFLTIFTAVFLFHYEKMTGRKLIGSIIGFLGVLLVQLPGAGGSFGFTLTGEGFILLSAFSAALSSGFIKKFSRTEDPVMLSGWQFLLGGLVLAVSGFARGGRLVPLSGYAWLLLLYMAFISAAAYTLYSILLKYNPVSRIAVYNFSNPLFGVLLSALILGEKNQAFSLSGLLALFLVSVGIIIVNRSGGNGAGGRQEKSENRKAYE</sequence>
<name>A0A7X2P8Y8_9FIRM</name>
<keyword evidence="5 7" id="KW-1133">Transmembrane helix</keyword>
<evidence type="ECO:0000256" key="2">
    <source>
        <dbReference type="ARBA" id="ARBA00007362"/>
    </source>
</evidence>
<evidence type="ECO:0000256" key="6">
    <source>
        <dbReference type="ARBA" id="ARBA00023136"/>
    </source>
</evidence>
<feature type="transmembrane region" description="Helical" evidence="7">
    <location>
        <begin position="87"/>
        <end position="106"/>
    </location>
</feature>
<dbReference type="InterPro" id="IPR050638">
    <property type="entry name" value="AA-Vitamin_Transporters"/>
</dbReference>
<organism evidence="9 10">
    <name type="scientific">Bilifractor porci</name>
    <dbReference type="NCBI Taxonomy" id="2606636"/>
    <lineage>
        <taxon>Bacteria</taxon>
        <taxon>Bacillati</taxon>
        <taxon>Bacillota</taxon>
        <taxon>Clostridia</taxon>
        <taxon>Lachnospirales</taxon>
        <taxon>Lachnospiraceae</taxon>
        <taxon>Bilifractor</taxon>
    </lineage>
</organism>
<feature type="transmembrane region" description="Helical" evidence="7">
    <location>
        <begin position="176"/>
        <end position="192"/>
    </location>
</feature>